<evidence type="ECO:0000313" key="2">
    <source>
        <dbReference type="Proteomes" id="UP001073227"/>
    </source>
</evidence>
<proteinExistence type="predicted"/>
<comment type="caution">
    <text evidence="1">The sequence shown here is derived from an EMBL/GenBank/DDBJ whole genome shotgun (WGS) entry which is preliminary data.</text>
</comment>
<dbReference type="RefSeq" id="WP_267656376.1">
    <property type="nucleotide sequence ID" value="NZ_JAOVZR010000003.1"/>
</dbReference>
<accession>A0ABT3ZFT2</accession>
<reference evidence="1" key="1">
    <citation type="submission" date="2022-10" db="EMBL/GenBank/DDBJ databases">
        <title>Hoeflea sp. G2-23, isolated from marine algae.</title>
        <authorList>
            <person name="Kristyanto S."/>
            <person name="Kim J.M."/>
            <person name="Jeon C.O."/>
        </authorList>
    </citation>
    <scope>NUCLEOTIDE SEQUENCE</scope>
    <source>
        <strain evidence="1">G2-23</strain>
    </source>
</reference>
<organism evidence="1 2">
    <name type="scientific">Hoeflea algicola</name>
    <dbReference type="NCBI Taxonomy" id="2983763"/>
    <lineage>
        <taxon>Bacteria</taxon>
        <taxon>Pseudomonadati</taxon>
        <taxon>Pseudomonadota</taxon>
        <taxon>Alphaproteobacteria</taxon>
        <taxon>Hyphomicrobiales</taxon>
        <taxon>Rhizobiaceae</taxon>
        <taxon>Hoeflea</taxon>
    </lineage>
</organism>
<keyword evidence="2" id="KW-1185">Reference proteome</keyword>
<dbReference type="Proteomes" id="UP001073227">
    <property type="component" value="Unassembled WGS sequence"/>
</dbReference>
<protein>
    <submittedName>
        <fullName evidence="1">Uncharacterized protein</fullName>
    </submittedName>
</protein>
<gene>
    <name evidence="1" type="ORF">OEG84_23895</name>
</gene>
<sequence>MVAAKRRLFHAFRISRKLAFLSGSFLLLLGASGTAALIFAPAGMIPGFKDDTGGHCKTVYQSEFRRGKERRVIAVISTNDLETLDRVRTGMRIARHLAETLNPDLVIVQVADHRGPTTRTQLRGNAIGAEVAYAPNPSRTLAVSKPWEARYVDALPTSSGFYFGNRNELRLTELETINYDIELVEGCDGDVIDEE</sequence>
<evidence type="ECO:0000313" key="1">
    <source>
        <dbReference type="EMBL" id="MCY0150659.1"/>
    </source>
</evidence>
<name>A0ABT3ZFT2_9HYPH</name>
<dbReference type="EMBL" id="JAOVZR010000003">
    <property type="protein sequence ID" value="MCY0150659.1"/>
    <property type="molecule type" value="Genomic_DNA"/>
</dbReference>